<sequence length="217" mass="23864">MKRARDVRNQLEALLEMVAIELSSNPNGLDAIKKSIASEMKSIRDLIRGAGDICGQGIEDVNTILQKFSMVFNHGDGLKPRVWTVERRNCISYVHKMLYLVLRLDREDNIEEVLFSSFMDGTAAAAAMDPLASRAWEVEAQELIKRRPPFHWRIAENTGTATGVAVGPAGAVGGTVGIVLAAAATGMRRFVGGNSHGFIVVFQWIRQGMVSTFMDAW</sequence>
<dbReference type="EMBL" id="JAAWWB010000030">
    <property type="protein sequence ID" value="KAG6746294.1"/>
    <property type="molecule type" value="Genomic_DNA"/>
</dbReference>
<proteinExistence type="predicted"/>
<accession>A0A8X7Y8V1</accession>
<gene>
    <name evidence="1" type="ORF">POTOM_050832</name>
</gene>
<organism evidence="1 2">
    <name type="scientific">Populus tomentosa</name>
    <name type="common">Chinese white poplar</name>
    <dbReference type="NCBI Taxonomy" id="118781"/>
    <lineage>
        <taxon>Eukaryota</taxon>
        <taxon>Viridiplantae</taxon>
        <taxon>Streptophyta</taxon>
        <taxon>Embryophyta</taxon>
        <taxon>Tracheophyta</taxon>
        <taxon>Spermatophyta</taxon>
        <taxon>Magnoliopsida</taxon>
        <taxon>eudicotyledons</taxon>
        <taxon>Gunneridae</taxon>
        <taxon>Pentapetalae</taxon>
        <taxon>rosids</taxon>
        <taxon>fabids</taxon>
        <taxon>Malpighiales</taxon>
        <taxon>Salicaceae</taxon>
        <taxon>Saliceae</taxon>
        <taxon>Populus</taxon>
    </lineage>
</organism>
<comment type="caution">
    <text evidence="1">The sequence shown here is derived from an EMBL/GenBank/DDBJ whole genome shotgun (WGS) entry which is preliminary data.</text>
</comment>
<name>A0A8X7Y8V1_POPTO</name>
<reference evidence="1" key="1">
    <citation type="journal article" date="2020" name="bioRxiv">
        <title>Hybrid origin of Populus tomentosa Carr. identified through genome sequencing and phylogenomic analysis.</title>
        <authorList>
            <person name="An X."/>
            <person name="Gao K."/>
            <person name="Chen Z."/>
            <person name="Li J."/>
            <person name="Yang X."/>
            <person name="Yang X."/>
            <person name="Zhou J."/>
            <person name="Guo T."/>
            <person name="Zhao T."/>
            <person name="Huang S."/>
            <person name="Miao D."/>
            <person name="Khan W.U."/>
            <person name="Rao P."/>
            <person name="Ye M."/>
            <person name="Lei B."/>
            <person name="Liao W."/>
            <person name="Wang J."/>
            <person name="Ji L."/>
            <person name="Li Y."/>
            <person name="Guo B."/>
            <person name="Mustafa N.S."/>
            <person name="Li S."/>
            <person name="Yun Q."/>
            <person name="Keller S.R."/>
            <person name="Mao J."/>
            <person name="Zhang R."/>
            <person name="Strauss S.H."/>
        </authorList>
    </citation>
    <scope>NUCLEOTIDE SEQUENCE</scope>
    <source>
        <strain evidence="1">GM15</strain>
        <tissue evidence="1">Leaf</tissue>
    </source>
</reference>
<dbReference type="AlphaFoldDB" id="A0A8X7Y8V1"/>
<dbReference type="Proteomes" id="UP000886885">
    <property type="component" value="Chromosome 15D"/>
</dbReference>
<dbReference type="OrthoDB" id="10253254at2759"/>
<keyword evidence="2" id="KW-1185">Reference proteome</keyword>
<evidence type="ECO:0000313" key="2">
    <source>
        <dbReference type="Proteomes" id="UP000886885"/>
    </source>
</evidence>
<evidence type="ECO:0000313" key="1">
    <source>
        <dbReference type="EMBL" id="KAG6746294.1"/>
    </source>
</evidence>
<protein>
    <submittedName>
        <fullName evidence="1">Uncharacterized protein</fullName>
    </submittedName>
</protein>